<keyword evidence="7" id="KW-1185">Reference proteome</keyword>
<evidence type="ECO:0000256" key="1">
    <source>
        <dbReference type="ARBA" id="ARBA00004141"/>
    </source>
</evidence>
<organism evidence="6 7">
    <name type="scientific">Paramecium octaurelia</name>
    <dbReference type="NCBI Taxonomy" id="43137"/>
    <lineage>
        <taxon>Eukaryota</taxon>
        <taxon>Sar</taxon>
        <taxon>Alveolata</taxon>
        <taxon>Ciliophora</taxon>
        <taxon>Intramacronucleata</taxon>
        <taxon>Oligohymenophorea</taxon>
        <taxon>Peniculida</taxon>
        <taxon>Parameciidae</taxon>
        <taxon>Paramecium</taxon>
    </lineage>
</organism>
<evidence type="ECO:0000256" key="3">
    <source>
        <dbReference type="ARBA" id="ARBA00022989"/>
    </source>
</evidence>
<dbReference type="GO" id="GO:0016020">
    <property type="term" value="C:membrane"/>
    <property type="evidence" value="ECO:0007669"/>
    <property type="project" value="UniProtKB-SubCell"/>
</dbReference>
<dbReference type="AlphaFoldDB" id="A0A8S1W0T3"/>
<comment type="caution">
    <text evidence="6">The sequence shown here is derived from an EMBL/GenBank/DDBJ whole genome shotgun (WGS) entry which is preliminary data.</text>
</comment>
<comment type="similarity">
    <text evidence="5">Belongs to the BI1 family.</text>
</comment>
<dbReference type="EMBL" id="CAJJDP010000078">
    <property type="protein sequence ID" value="CAD8182523.1"/>
    <property type="molecule type" value="Genomic_DNA"/>
</dbReference>
<feature type="transmembrane region" description="Helical" evidence="5">
    <location>
        <begin position="162"/>
        <end position="182"/>
    </location>
</feature>
<dbReference type="InterPro" id="IPR006214">
    <property type="entry name" value="Bax_inhibitor_1-related"/>
</dbReference>
<dbReference type="OrthoDB" id="308297at2759"/>
<protein>
    <submittedName>
        <fullName evidence="6">Uncharacterized protein</fullName>
    </submittedName>
</protein>
<feature type="transmembrane region" description="Helical" evidence="5">
    <location>
        <begin position="214"/>
        <end position="234"/>
    </location>
</feature>
<feature type="transmembrane region" description="Helical" evidence="5">
    <location>
        <begin position="189"/>
        <end position="208"/>
    </location>
</feature>
<feature type="transmembrane region" description="Helical" evidence="5">
    <location>
        <begin position="133"/>
        <end position="156"/>
    </location>
</feature>
<evidence type="ECO:0000256" key="2">
    <source>
        <dbReference type="ARBA" id="ARBA00022692"/>
    </source>
</evidence>
<dbReference type="Proteomes" id="UP000683925">
    <property type="component" value="Unassembled WGS sequence"/>
</dbReference>
<keyword evidence="2 5" id="KW-0812">Transmembrane</keyword>
<comment type="subcellular location">
    <subcellularLocation>
        <location evidence="1">Membrane</location>
        <topology evidence="1">Multi-pass membrane protein</topology>
    </subcellularLocation>
</comment>
<keyword evidence="3 5" id="KW-1133">Transmembrane helix</keyword>
<feature type="transmembrane region" description="Helical" evidence="5">
    <location>
        <begin position="64"/>
        <end position="83"/>
    </location>
</feature>
<dbReference type="OMA" id="MFYGFYL"/>
<gene>
    <name evidence="6" type="ORF">POCTA_138.1.T0790059</name>
</gene>
<evidence type="ECO:0000256" key="4">
    <source>
        <dbReference type="ARBA" id="ARBA00023136"/>
    </source>
</evidence>
<name>A0A8S1W0T3_PAROT</name>
<dbReference type="PANTHER" id="PTHR23291">
    <property type="entry name" value="BAX INHIBITOR-RELATED"/>
    <property type="match status" value="1"/>
</dbReference>
<proteinExistence type="inferred from homology"/>
<keyword evidence="4 5" id="KW-0472">Membrane</keyword>
<accession>A0A8S1W0T3</accession>
<feature type="transmembrane region" description="Helical" evidence="5">
    <location>
        <begin position="103"/>
        <end position="121"/>
    </location>
</feature>
<sequence>MNNNSNNDLADQNTSQQSFNIQPLETSKGIAESTNQAIYSADFSDPYVRGEFLKKMYCSLIGQFLYNLFMIILTFYAGLINWLVTEQDCGERNSEYCVVTPNWLFYVSLVVSIIFSFAIYFGGSTVRKGPIKYLILIFYPLFYGFTFSAIFAFMIYHMHSMGVWEILTSLFLILVFLNIAYCNRREISCICKTIVVIVPPILLAVVFVPIKSVLFGIFLQGTVISMFYGFYLLLESSFIMDSKRLNLQPEDYQITSLLLNGLIVQPLVRAVDIILSIVM</sequence>
<evidence type="ECO:0000256" key="5">
    <source>
        <dbReference type="RuleBase" id="RU004379"/>
    </source>
</evidence>
<dbReference type="PANTHER" id="PTHR23291:SF47">
    <property type="entry name" value="TRANSMEMBRANE BAX INHIBITOR MOTIF CONTAINING 7"/>
    <property type="match status" value="1"/>
</dbReference>
<reference evidence="6" key="1">
    <citation type="submission" date="2021-01" db="EMBL/GenBank/DDBJ databases">
        <authorList>
            <consortium name="Genoscope - CEA"/>
            <person name="William W."/>
        </authorList>
    </citation>
    <scope>NUCLEOTIDE SEQUENCE</scope>
</reference>
<evidence type="ECO:0000313" key="6">
    <source>
        <dbReference type="EMBL" id="CAD8182523.1"/>
    </source>
</evidence>
<evidence type="ECO:0000313" key="7">
    <source>
        <dbReference type="Proteomes" id="UP000683925"/>
    </source>
</evidence>